<dbReference type="EMBL" id="FOHO01000001">
    <property type="protein sequence ID" value="SES65422.1"/>
    <property type="molecule type" value="Genomic_DNA"/>
</dbReference>
<proteinExistence type="predicted"/>
<accession>A0A1H9Y994</accession>
<reference evidence="1 2" key="1">
    <citation type="submission" date="2016-10" db="EMBL/GenBank/DDBJ databases">
        <authorList>
            <person name="de Groot N.N."/>
        </authorList>
    </citation>
    <scope>NUCLEOTIDE SEQUENCE [LARGE SCALE GENOMIC DNA]</scope>
    <source>
        <strain evidence="1 2">DSM 17862</strain>
    </source>
</reference>
<evidence type="ECO:0000313" key="2">
    <source>
        <dbReference type="Proteomes" id="UP000199180"/>
    </source>
</evidence>
<organism evidence="1 2">
    <name type="scientific">Paracoccus homiensis</name>
    <dbReference type="NCBI Taxonomy" id="364199"/>
    <lineage>
        <taxon>Bacteria</taxon>
        <taxon>Pseudomonadati</taxon>
        <taxon>Pseudomonadota</taxon>
        <taxon>Alphaproteobacteria</taxon>
        <taxon>Rhodobacterales</taxon>
        <taxon>Paracoccaceae</taxon>
        <taxon>Paracoccus</taxon>
    </lineage>
</organism>
<name>A0A1H9Y994_9RHOB</name>
<keyword evidence="2" id="KW-1185">Reference proteome</keyword>
<dbReference type="Proteomes" id="UP000199180">
    <property type="component" value="Unassembled WGS sequence"/>
</dbReference>
<evidence type="ECO:0000313" key="1">
    <source>
        <dbReference type="EMBL" id="SES65422.1"/>
    </source>
</evidence>
<dbReference type="RefSeq" id="WP_090731604.1">
    <property type="nucleotide sequence ID" value="NZ_FOHO01000001.1"/>
</dbReference>
<sequence>MADREFLAGRVRARIAENGSVILTRAGAIGRGVPRQSMMWCAEQVAEALRAASQRRGEDAICEARALRWALNEMKDPARR</sequence>
<dbReference type="STRING" id="364199.SAMN04489858_10183"/>
<gene>
    <name evidence="1" type="ORF">SAMN04489858_10183</name>
</gene>
<protein>
    <submittedName>
        <fullName evidence="1">Uncharacterized protein</fullName>
    </submittedName>
</protein>
<dbReference type="AlphaFoldDB" id="A0A1H9Y994"/>